<sequence>MDRLSNTFSVLDLDAEDDQVDAVLTSSVSTSTSSFRDKPVSTNKKEPSRDIVNGSLSSVLIENGKQNEQNLVTSAVEYKMPLVWIDMEMTGKVCPFSVH</sequence>
<feature type="compositionally biased region" description="Basic and acidic residues" evidence="1">
    <location>
        <begin position="35"/>
        <end position="49"/>
    </location>
</feature>
<organism evidence="2 3">
    <name type="scientific">Hevea brasiliensis</name>
    <name type="common">Para rubber tree</name>
    <name type="synonym">Siphonia brasiliensis</name>
    <dbReference type="NCBI Taxonomy" id="3981"/>
    <lineage>
        <taxon>Eukaryota</taxon>
        <taxon>Viridiplantae</taxon>
        <taxon>Streptophyta</taxon>
        <taxon>Embryophyta</taxon>
        <taxon>Tracheophyta</taxon>
        <taxon>Spermatophyta</taxon>
        <taxon>Magnoliopsida</taxon>
        <taxon>eudicotyledons</taxon>
        <taxon>Gunneridae</taxon>
        <taxon>Pentapetalae</taxon>
        <taxon>rosids</taxon>
        <taxon>fabids</taxon>
        <taxon>Malpighiales</taxon>
        <taxon>Euphorbiaceae</taxon>
        <taxon>Crotonoideae</taxon>
        <taxon>Micrandreae</taxon>
        <taxon>Hevea</taxon>
    </lineage>
</organism>
<dbReference type="EMBL" id="JAAGAX010000001">
    <property type="protein sequence ID" value="KAF2324134.1"/>
    <property type="molecule type" value="Genomic_DNA"/>
</dbReference>
<protein>
    <recommendedName>
        <fullName evidence="4">Exonuclease domain-containing protein</fullName>
    </recommendedName>
</protein>
<accession>A0A6A6NG51</accession>
<comment type="caution">
    <text evidence="2">The sequence shown here is derived from an EMBL/GenBank/DDBJ whole genome shotgun (WGS) entry which is preliminary data.</text>
</comment>
<proteinExistence type="predicted"/>
<dbReference type="Proteomes" id="UP000467840">
    <property type="component" value="Chromosome 5"/>
</dbReference>
<name>A0A6A6NG51_HEVBR</name>
<feature type="region of interest" description="Disordered" evidence="1">
    <location>
        <begin position="26"/>
        <end position="49"/>
    </location>
</feature>
<keyword evidence="3" id="KW-1185">Reference proteome</keyword>
<gene>
    <name evidence="2" type="ORF">GH714_007720</name>
</gene>
<reference evidence="2 3" key="1">
    <citation type="journal article" date="2020" name="Mol. Plant">
        <title>The Chromosome-Based Rubber Tree Genome Provides New Insights into Spurge Genome Evolution and Rubber Biosynthesis.</title>
        <authorList>
            <person name="Liu J."/>
            <person name="Shi C."/>
            <person name="Shi C.C."/>
            <person name="Li W."/>
            <person name="Zhang Q.J."/>
            <person name="Zhang Y."/>
            <person name="Li K."/>
            <person name="Lu H.F."/>
            <person name="Shi C."/>
            <person name="Zhu S.T."/>
            <person name="Xiao Z.Y."/>
            <person name="Nan H."/>
            <person name="Yue Y."/>
            <person name="Zhu X.G."/>
            <person name="Wu Y."/>
            <person name="Hong X.N."/>
            <person name="Fan G.Y."/>
            <person name="Tong Y."/>
            <person name="Zhang D."/>
            <person name="Mao C.L."/>
            <person name="Liu Y.L."/>
            <person name="Hao S.J."/>
            <person name="Liu W.Q."/>
            <person name="Lv M.Q."/>
            <person name="Zhang H.B."/>
            <person name="Liu Y."/>
            <person name="Hu-Tang G.R."/>
            <person name="Wang J.P."/>
            <person name="Wang J.H."/>
            <person name="Sun Y.H."/>
            <person name="Ni S.B."/>
            <person name="Chen W.B."/>
            <person name="Zhang X.C."/>
            <person name="Jiao Y.N."/>
            <person name="Eichler E.E."/>
            <person name="Li G.H."/>
            <person name="Liu X."/>
            <person name="Gao L.Z."/>
        </authorList>
    </citation>
    <scope>NUCLEOTIDE SEQUENCE [LARGE SCALE GENOMIC DNA]</scope>
    <source>
        <strain evidence="3">cv. GT1</strain>
        <tissue evidence="2">Leaf</tissue>
    </source>
</reference>
<evidence type="ECO:0000256" key="1">
    <source>
        <dbReference type="SAM" id="MobiDB-lite"/>
    </source>
</evidence>
<evidence type="ECO:0000313" key="2">
    <source>
        <dbReference type="EMBL" id="KAF2324134.1"/>
    </source>
</evidence>
<evidence type="ECO:0008006" key="4">
    <source>
        <dbReference type="Google" id="ProtNLM"/>
    </source>
</evidence>
<evidence type="ECO:0000313" key="3">
    <source>
        <dbReference type="Proteomes" id="UP000467840"/>
    </source>
</evidence>
<dbReference type="AlphaFoldDB" id="A0A6A6NG51"/>